<evidence type="ECO:0000256" key="7">
    <source>
        <dbReference type="ARBA" id="ARBA00023180"/>
    </source>
</evidence>
<dbReference type="PANTHER" id="PTHR11567">
    <property type="entry name" value="ACID PHOSPHATASE-RELATED"/>
    <property type="match status" value="1"/>
</dbReference>
<dbReference type="GO" id="GO:0003993">
    <property type="term" value="F:acid phosphatase activity"/>
    <property type="evidence" value="ECO:0007669"/>
    <property type="project" value="UniProtKB-EC"/>
</dbReference>
<dbReference type="Gene3D" id="3.40.50.1240">
    <property type="entry name" value="Phosphoglycerate mutase-like"/>
    <property type="match status" value="1"/>
</dbReference>
<keyword evidence="5" id="KW-0378">Hydrolase</keyword>
<evidence type="ECO:0000313" key="10">
    <source>
        <dbReference type="Proteomes" id="UP000005204"/>
    </source>
</evidence>
<comment type="similarity">
    <text evidence="2">Belongs to the histidine acid phosphatase family.</text>
</comment>
<name>A0A8R2R1M9_BOMMO</name>
<dbReference type="CDD" id="cd07061">
    <property type="entry name" value="HP_HAP_like"/>
    <property type="match status" value="1"/>
</dbReference>
<dbReference type="AlphaFoldDB" id="A0A8R2R1M9"/>
<evidence type="ECO:0000313" key="9">
    <source>
        <dbReference type="EnsemblMetazoa" id="XP_037871318.1"/>
    </source>
</evidence>
<dbReference type="SUPFAM" id="SSF53254">
    <property type="entry name" value="Phosphoglycerate mutase-like"/>
    <property type="match status" value="1"/>
</dbReference>
<reference evidence="9" key="2">
    <citation type="submission" date="2022-06" db="UniProtKB">
        <authorList>
            <consortium name="EnsemblMetazoa"/>
        </authorList>
    </citation>
    <scope>IDENTIFICATION</scope>
    <source>
        <strain evidence="9">p50T (Dazao)</strain>
    </source>
</reference>
<feature type="signal peptide" evidence="8">
    <location>
        <begin position="1"/>
        <end position="20"/>
    </location>
</feature>
<dbReference type="InterPro" id="IPR000560">
    <property type="entry name" value="His_Pase_clade-2"/>
</dbReference>
<evidence type="ECO:0000256" key="5">
    <source>
        <dbReference type="ARBA" id="ARBA00022801"/>
    </source>
</evidence>
<accession>A0A8R2R1M9</accession>
<feature type="chain" id="PRO_5035931236" description="acid phosphatase" evidence="8">
    <location>
        <begin position="21"/>
        <end position="380"/>
    </location>
</feature>
<evidence type="ECO:0000256" key="8">
    <source>
        <dbReference type="SAM" id="SignalP"/>
    </source>
</evidence>
<keyword evidence="10" id="KW-1185">Reference proteome</keyword>
<evidence type="ECO:0000256" key="4">
    <source>
        <dbReference type="ARBA" id="ARBA00022729"/>
    </source>
</evidence>
<dbReference type="EnsemblMetazoa" id="XM_038015390.1">
    <property type="protein sequence ID" value="XP_037871318.1"/>
    <property type="gene ID" value="LOC101739348"/>
</dbReference>
<protein>
    <recommendedName>
        <fullName evidence="3">acid phosphatase</fullName>
        <ecNumber evidence="3">3.1.3.2</ecNumber>
    </recommendedName>
</protein>
<keyword evidence="4 8" id="KW-0732">Signal</keyword>
<evidence type="ECO:0000256" key="3">
    <source>
        <dbReference type="ARBA" id="ARBA00012646"/>
    </source>
</evidence>
<dbReference type="Pfam" id="PF00328">
    <property type="entry name" value="His_Phos_2"/>
    <property type="match status" value="1"/>
</dbReference>
<dbReference type="InterPro" id="IPR029033">
    <property type="entry name" value="His_PPase_superfam"/>
</dbReference>
<dbReference type="EC" id="3.1.3.2" evidence="3"/>
<reference evidence="10" key="1">
    <citation type="journal article" date="2008" name="Insect Biochem. Mol. Biol.">
        <title>The genome of a lepidopteran model insect, the silkworm Bombyx mori.</title>
        <authorList>
            <consortium name="International Silkworm Genome Consortium"/>
        </authorList>
    </citation>
    <scope>NUCLEOTIDE SEQUENCE [LARGE SCALE GENOMIC DNA]</scope>
    <source>
        <strain evidence="10">p50T</strain>
    </source>
</reference>
<organism evidence="9 10">
    <name type="scientific">Bombyx mori</name>
    <name type="common">Silk moth</name>
    <dbReference type="NCBI Taxonomy" id="7091"/>
    <lineage>
        <taxon>Eukaryota</taxon>
        <taxon>Metazoa</taxon>
        <taxon>Ecdysozoa</taxon>
        <taxon>Arthropoda</taxon>
        <taxon>Hexapoda</taxon>
        <taxon>Insecta</taxon>
        <taxon>Pterygota</taxon>
        <taxon>Neoptera</taxon>
        <taxon>Endopterygota</taxon>
        <taxon>Lepidoptera</taxon>
        <taxon>Glossata</taxon>
        <taxon>Ditrysia</taxon>
        <taxon>Bombycoidea</taxon>
        <taxon>Bombycidae</taxon>
        <taxon>Bombycinae</taxon>
        <taxon>Bombyx</taxon>
    </lineage>
</organism>
<keyword evidence="7" id="KW-0325">Glycoprotein</keyword>
<evidence type="ECO:0000256" key="6">
    <source>
        <dbReference type="ARBA" id="ARBA00023157"/>
    </source>
</evidence>
<comment type="catalytic activity">
    <reaction evidence="1">
        <text>a phosphate monoester + H2O = an alcohol + phosphate</text>
        <dbReference type="Rhea" id="RHEA:15017"/>
        <dbReference type="ChEBI" id="CHEBI:15377"/>
        <dbReference type="ChEBI" id="CHEBI:30879"/>
        <dbReference type="ChEBI" id="CHEBI:43474"/>
        <dbReference type="ChEBI" id="CHEBI:67140"/>
        <dbReference type="EC" id="3.1.3.2"/>
    </reaction>
</comment>
<keyword evidence="6" id="KW-1015">Disulfide bond</keyword>
<evidence type="ECO:0000256" key="2">
    <source>
        <dbReference type="ARBA" id="ARBA00005375"/>
    </source>
</evidence>
<dbReference type="Proteomes" id="UP000005204">
    <property type="component" value="Unassembled WGS sequence"/>
</dbReference>
<evidence type="ECO:0000256" key="1">
    <source>
        <dbReference type="ARBA" id="ARBA00000032"/>
    </source>
</evidence>
<proteinExistence type="inferred from homology"/>
<sequence length="380" mass="42757">MLRDLPCIIILLFISNGGRACLVEETDLLMTYIVSRHGDKTPVHSYSKPINGLGFGAFLQKIVFGESNVTKQINSGYEVGKFIRKRYDTLLSADFDPSEIYVRSTFFPRTINSALYALSGIYSLKEEEWLKPMDWIPCPYNTVLPKYDYNTAFMNCPRYSTFMGTILSGNRELSPFLSLFEKLSGLLGFNITKNPMSLMGLYNLIVAQRGVGHNSILSEILSHLPLIKEVCDKIISIVFGDTRYLPLQSGVLLDGFLTAASQVQAGQKVPKVYLHSAHDFNVYSMMAVTKVNTTGMPNYGASYSLELRRERSTQKYFVLPVFMNGPGEPEIYLTSEGCDGPLCEWEKFQSIISSHALDVTNWRNSCGWNEDIDVDNCADY</sequence>
<dbReference type="PANTHER" id="PTHR11567:SF211">
    <property type="entry name" value="PROSTATIC ACID PHOSPHATASE"/>
    <property type="match status" value="1"/>
</dbReference>
<dbReference type="InterPro" id="IPR050645">
    <property type="entry name" value="Histidine_acid_phosphatase"/>
</dbReference>